<keyword evidence="2" id="KW-1185">Reference proteome</keyword>
<dbReference type="EMBL" id="CP113520">
    <property type="protein sequence ID" value="WAJ27119.1"/>
    <property type="molecule type" value="Genomic_DNA"/>
</dbReference>
<sequence length="152" mass="17030">MREMTNSARETLLLALRLRAQSVDPTDGTIMREAADMIEHLIIETGYQRAAFERKAIKLLDWNNSVFTTDASEHKAWCFFGRYHIRSLPTCKPPEMYQWSSPIGRKWGNEDTLEAAKAAAQADLEHHIASTFSAEGCDSVAAAQSSSETDHV</sequence>
<dbReference type="Proteomes" id="UP001163223">
    <property type="component" value="Chromosome"/>
</dbReference>
<organism evidence="1 2">
    <name type="scientific">Antarcticirhabdus aurantiaca</name>
    <dbReference type="NCBI Taxonomy" id="2606717"/>
    <lineage>
        <taxon>Bacteria</taxon>
        <taxon>Pseudomonadati</taxon>
        <taxon>Pseudomonadota</taxon>
        <taxon>Alphaproteobacteria</taxon>
        <taxon>Hyphomicrobiales</taxon>
        <taxon>Aurantimonadaceae</taxon>
        <taxon>Antarcticirhabdus</taxon>
    </lineage>
</organism>
<proteinExistence type="predicted"/>
<name>A0ACD4NJY2_9HYPH</name>
<protein>
    <submittedName>
        <fullName evidence="1">Uncharacterized protein</fullName>
    </submittedName>
</protein>
<gene>
    <name evidence="1" type="ORF">OXU80_20015</name>
</gene>
<evidence type="ECO:0000313" key="2">
    <source>
        <dbReference type="Proteomes" id="UP001163223"/>
    </source>
</evidence>
<accession>A0ACD4NJY2</accession>
<reference evidence="1" key="1">
    <citation type="submission" date="2022-11" db="EMBL/GenBank/DDBJ databases">
        <title>beta-Carotene-producing bacterium, Jeongeuplla avenae sp. nov., alleviates the salt stress of Arabidopsis seedlings.</title>
        <authorList>
            <person name="Jiang L."/>
            <person name="Lee J."/>
        </authorList>
    </citation>
    <scope>NUCLEOTIDE SEQUENCE</scope>
    <source>
        <strain evidence="1">DY_R2A_6</strain>
    </source>
</reference>
<evidence type="ECO:0000313" key="1">
    <source>
        <dbReference type="EMBL" id="WAJ27119.1"/>
    </source>
</evidence>